<dbReference type="InterPro" id="IPR016024">
    <property type="entry name" value="ARM-type_fold"/>
</dbReference>
<evidence type="ECO:0000256" key="1">
    <source>
        <dbReference type="ARBA" id="ARBA00006180"/>
    </source>
</evidence>
<protein>
    <submittedName>
        <fullName evidence="4">Uncharacterized protein</fullName>
    </submittedName>
</protein>
<evidence type="ECO:0000256" key="3">
    <source>
        <dbReference type="SAM" id="MobiDB-lite"/>
    </source>
</evidence>
<accession>A0AAV5VAZ3</accession>
<evidence type="ECO:0000256" key="2">
    <source>
        <dbReference type="ARBA" id="ARBA00023306"/>
    </source>
</evidence>
<dbReference type="GO" id="GO:0005829">
    <property type="term" value="C:cytosol"/>
    <property type="evidence" value="ECO:0007669"/>
    <property type="project" value="TreeGrafter"/>
</dbReference>
<dbReference type="InterPro" id="IPR007587">
    <property type="entry name" value="SAPS"/>
</dbReference>
<reference evidence="4" key="1">
    <citation type="submission" date="2023-10" db="EMBL/GenBank/DDBJ databases">
        <title>Genome assembly of Pristionchus species.</title>
        <authorList>
            <person name="Yoshida K."/>
            <person name="Sommer R.J."/>
        </authorList>
    </citation>
    <scope>NUCLEOTIDE SEQUENCE</scope>
    <source>
        <strain evidence="4">RS5133</strain>
    </source>
</reference>
<dbReference type="GO" id="GO:0005634">
    <property type="term" value="C:nucleus"/>
    <property type="evidence" value="ECO:0007669"/>
    <property type="project" value="TreeGrafter"/>
</dbReference>
<dbReference type="Proteomes" id="UP001432322">
    <property type="component" value="Unassembled WGS sequence"/>
</dbReference>
<evidence type="ECO:0000313" key="4">
    <source>
        <dbReference type="EMBL" id="GMT16831.1"/>
    </source>
</evidence>
<comment type="similarity">
    <text evidence="1">Belongs to the SAPS family.</text>
</comment>
<feature type="region of interest" description="Disordered" evidence="3">
    <location>
        <begin position="603"/>
        <end position="691"/>
    </location>
</feature>
<dbReference type="PANTHER" id="PTHR12634:SF8">
    <property type="entry name" value="FIERY MOUNTAIN, ISOFORM D"/>
    <property type="match status" value="1"/>
</dbReference>
<dbReference type="EMBL" id="BTSY01000002">
    <property type="protein sequence ID" value="GMT16831.1"/>
    <property type="molecule type" value="Genomic_DNA"/>
</dbReference>
<dbReference type="GO" id="GO:0019888">
    <property type="term" value="F:protein phosphatase regulator activity"/>
    <property type="evidence" value="ECO:0007669"/>
    <property type="project" value="TreeGrafter"/>
</dbReference>
<name>A0AAV5VAZ3_9BILA</name>
<dbReference type="SUPFAM" id="SSF48371">
    <property type="entry name" value="ARM repeat"/>
    <property type="match status" value="1"/>
</dbReference>
<dbReference type="Pfam" id="PF04499">
    <property type="entry name" value="SAPS"/>
    <property type="match status" value="1"/>
</dbReference>
<dbReference type="PANTHER" id="PTHR12634">
    <property type="entry name" value="SIT4 YEAST -ASSOCIATING PROTEIN-RELATED"/>
    <property type="match status" value="1"/>
</dbReference>
<feature type="compositionally biased region" description="Low complexity" evidence="3">
    <location>
        <begin position="646"/>
        <end position="655"/>
    </location>
</feature>
<dbReference type="AlphaFoldDB" id="A0AAV5VAZ3"/>
<evidence type="ECO:0000313" key="5">
    <source>
        <dbReference type="Proteomes" id="UP001432322"/>
    </source>
</evidence>
<proteinExistence type="inferred from homology"/>
<dbReference type="GO" id="GO:0019903">
    <property type="term" value="F:protein phosphatase binding"/>
    <property type="evidence" value="ECO:0007669"/>
    <property type="project" value="InterPro"/>
</dbReference>
<gene>
    <name evidence="4" type="ORF">PFISCL1PPCAC_8128</name>
</gene>
<organism evidence="4 5">
    <name type="scientific">Pristionchus fissidentatus</name>
    <dbReference type="NCBI Taxonomy" id="1538716"/>
    <lineage>
        <taxon>Eukaryota</taxon>
        <taxon>Metazoa</taxon>
        <taxon>Ecdysozoa</taxon>
        <taxon>Nematoda</taxon>
        <taxon>Chromadorea</taxon>
        <taxon>Rhabditida</taxon>
        <taxon>Rhabditina</taxon>
        <taxon>Diplogasteromorpha</taxon>
        <taxon>Diplogasteroidea</taxon>
        <taxon>Neodiplogasteridae</taxon>
        <taxon>Pristionchus</taxon>
    </lineage>
</organism>
<sequence length="691" mass="77095">MFWQTTEETSLDLLLKSEEISLNAVLDNPYTLQEIRNGNETLVTYLIKDEILVEMMTNALHPVIDETVPVKDQYKFSNMCTEVFSTFSGVITTAVFCNTKCMELIVTCLDAPMNSVVASFFCKIVGNLFSRDAKQTVEHLLPTSFVSKCMEHLEHGAIGELLFKFACSPVDPDLVQTINKWMEEGGLVEGLVSAFSPLKHPQAHYVASYVHSEIITYFREVLYQSEEKVVNCLLASLSSELTVSRVMDAMLQRDENGHLNESIVTEGAGLLEKLLETNTVWQRPSCALDGDRMDAWMGGIPDAFTQVQGWQPDPDRIVEKVIASRSEEILKGVLADLQLPAAVRGTSWKYLMDLIVEIMDTNWSESHVALKKSFKNVPFAKFLDACLAHPELNILHRQVQKMVEFTLGSSCTPESPLIIYMFNDADIIVYIRSHLTECIANPLASNMAQISKRSFLFNLGCAFNRARMGGCNKERLESILGSCAKWKELSSDLEVFTDRNKMADTDRAPSFTSSRTYNVEVDITPQQASNQMAQATLHEMESTHPSQELPGHFDPPLSALVRPFDKMSYSIESHPSMDITAPFTVSTAAADESALDDRCNLRNEMGDGEEEEEEEEGGEGDEMMNSRGYESSEKSNTSARSVEWPGTETASSSSGEGRGKEEEWPGEEKKTPVDGGVEWDVNKITGSQMHE</sequence>
<keyword evidence="2" id="KW-0131">Cell cycle</keyword>
<feature type="compositionally biased region" description="Acidic residues" evidence="3">
    <location>
        <begin position="606"/>
        <end position="622"/>
    </location>
</feature>
<comment type="caution">
    <text evidence="4">The sequence shown here is derived from an EMBL/GenBank/DDBJ whole genome shotgun (WGS) entry which is preliminary data.</text>
</comment>
<keyword evidence="5" id="KW-1185">Reference proteome</keyword>
<feature type="compositionally biased region" description="Basic and acidic residues" evidence="3">
    <location>
        <begin position="657"/>
        <end position="672"/>
    </location>
</feature>